<name>A0A8T1YLC5_ARASU</name>
<reference evidence="1 2" key="1">
    <citation type="submission" date="2020-12" db="EMBL/GenBank/DDBJ databases">
        <title>Concerted genomic and epigenomic changes stabilize Arabidopsis allopolyploids.</title>
        <authorList>
            <person name="Chen Z."/>
        </authorList>
    </citation>
    <scope>NUCLEOTIDE SEQUENCE [LARGE SCALE GENOMIC DNA]</scope>
    <source>
        <strain evidence="1">As9502</strain>
        <tissue evidence="1">Leaf</tissue>
    </source>
</reference>
<comment type="caution">
    <text evidence="1">The sequence shown here is derived from an EMBL/GenBank/DDBJ whole genome shotgun (WGS) entry which is preliminary data.</text>
</comment>
<dbReference type="AlphaFoldDB" id="A0A8T1YLC5"/>
<evidence type="ECO:0000313" key="1">
    <source>
        <dbReference type="EMBL" id="KAG7546812.1"/>
    </source>
</evidence>
<keyword evidence="2" id="KW-1185">Reference proteome</keyword>
<protein>
    <submittedName>
        <fullName evidence="1">Uncharacterized protein</fullName>
    </submittedName>
</protein>
<sequence length="41" mass="4547">YSQNLAKKLIQVKDASALLDYIHTSQLNTSKQNGQIRALSS</sequence>
<gene>
    <name evidence="1" type="ORF">ISN44_As12g021280</name>
</gene>
<dbReference type="EMBL" id="JAEFBJ010000012">
    <property type="protein sequence ID" value="KAG7546812.1"/>
    <property type="molecule type" value="Genomic_DNA"/>
</dbReference>
<feature type="non-terminal residue" evidence="1">
    <location>
        <position position="41"/>
    </location>
</feature>
<evidence type="ECO:0000313" key="2">
    <source>
        <dbReference type="Proteomes" id="UP000694251"/>
    </source>
</evidence>
<dbReference type="Proteomes" id="UP000694251">
    <property type="component" value="Chromosome 12"/>
</dbReference>
<proteinExistence type="predicted"/>
<organism evidence="1 2">
    <name type="scientific">Arabidopsis suecica</name>
    <name type="common">Swedish thale-cress</name>
    <name type="synonym">Cardaminopsis suecica</name>
    <dbReference type="NCBI Taxonomy" id="45249"/>
    <lineage>
        <taxon>Eukaryota</taxon>
        <taxon>Viridiplantae</taxon>
        <taxon>Streptophyta</taxon>
        <taxon>Embryophyta</taxon>
        <taxon>Tracheophyta</taxon>
        <taxon>Spermatophyta</taxon>
        <taxon>Magnoliopsida</taxon>
        <taxon>eudicotyledons</taxon>
        <taxon>Gunneridae</taxon>
        <taxon>Pentapetalae</taxon>
        <taxon>rosids</taxon>
        <taxon>malvids</taxon>
        <taxon>Brassicales</taxon>
        <taxon>Brassicaceae</taxon>
        <taxon>Camelineae</taxon>
        <taxon>Arabidopsis</taxon>
    </lineage>
</organism>
<accession>A0A8T1YLC5</accession>